<dbReference type="AlphaFoldDB" id="A0A7V7GQC5"/>
<dbReference type="InterPro" id="IPR012663">
    <property type="entry name" value="CHP02450_Tryp"/>
</dbReference>
<organism evidence="1 2">
    <name type="scientific">Halopseudomonas laoshanensis</name>
    <dbReference type="NCBI Taxonomy" id="2268758"/>
    <lineage>
        <taxon>Bacteria</taxon>
        <taxon>Pseudomonadati</taxon>
        <taxon>Pseudomonadota</taxon>
        <taxon>Gammaproteobacteria</taxon>
        <taxon>Pseudomonadales</taxon>
        <taxon>Pseudomonadaceae</taxon>
        <taxon>Halopseudomonas</taxon>
    </lineage>
</organism>
<comment type="caution">
    <text evidence="1">The sequence shown here is derived from an EMBL/GenBank/DDBJ whole genome shotgun (WGS) entry which is preliminary data.</text>
</comment>
<evidence type="ECO:0000313" key="2">
    <source>
        <dbReference type="Proteomes" id="UP000463138"/>
    </source>
</evidence>
<reference evidence="1 2" key="1">
    <citation type="submission" date="2018-07" db="EMBL/GenBank/DDBJ databases">
        <title>Pseudomonas laoshanensis sp. nov., isolated from soil.</title>
        <authorList>
            <person name="Sun J."/>
            <person name="Yu L."/>
            <person name="Wang M."/>
            <person name="Zhang C."/>
        </authorList>
    </citation>
    <scope>NUCLEOTIDE SEQUENCE [LARGE SCALE GENOMIC DNA]</scope>
    <source>
        <strain evidence="1 2">Y22</strain>
    </source>
</reference>
<name>A0A7V7GQC5_9GAMM</name>
<dbReference type="EMBL" id="QOVF01000006">
    <property type="protein sequence ID" value="KAA0692387.1"/>
    <property type="molecule type" value="Genomic_DNA"/>
</dbReference>
<protein>
    <submittedName>
        <fullName evidence="1">TIGR02450 family Trp-rich protein</fullName>
    </submittedName>
</protein>
<dbReference type="OrthoDB" id="5592973at2"/>
<dbReference type="Pfam" id="PF09493">
    <property type="entry name" value="DUF2389"/>
    <property type="match status" value="1"/>
</dbReference>
<gene>
    <name evidence="1" type="ORF">DT594_15610</name>
</gene>
<dbReference type="NCBIfam" id="TIGR02450">
    <property type="entry name" value="TIGR02450 family Trp-rich protein"/>
    <property type="match status" value="1"/>
</dbReference>
<dbReference type="RefSeq" id="WP_149333643.1">
    <property type="nucleotide sequence ID" value="NZ_QOVF01000006.1"/>
</dbReference>
<accession>A0A7V7GQC5</accession>
<proteinExistence type="predicted"/>
<evidence type="ECO:0000313" key="1">
    <source>
        <dbReference type="EMBL" id="KAA0692387.1"/>
    </source>
</evidence>
<dbReference type="Proteomes" id="UP000463138">
    <property type="component" value="Unassembled WGS sequence"/>
</dbReference>
<sequence length="72" mass="8509">MNQINPHKLLLSKWTAVQPLQREKHFIVTDCQLDEQEEAVVSVDLQAVLTTRTQRLPWKLLKDSNQWQAGWR</sequence>
<keyword evidence="2" id="KW-1185">Reference proteome</keyword>